<protein>
    <submittedName>
        <fullName evidence="4">DNA protecting protein DprA</fullName>
    </submittedName>
</protein>
<dbReference type="Pfam" id="PF17782">
    <property type="entry name" value="WHD_DprA"/>
    <property type="match status" value="1"/>
</dbReference>
<dbReference type="InterPro" id="IPR036388">
    <property type="entry name" value="WH-like_DNA-bd_sf"/>
</dbReference>
<evidence type="ECO:0000256" key="1">
    <source>
        <dbReference type="ARBA" id="ARBA00006525"/>
    </source>
</evidence>
<feature type="domain" description="DprA winged helix" evidence="3">
    <location>
        <begin position="305"/>
        <end position="352"/>
    </location>
</feature>
<evidence type="ECO:0000259" key="2">
    <source>
        <dbReference type="Pfam" id="PF02481"/>
    </source>
</evidence>
<comment type="similarity">
    <text evidence="1">Belongs to the DprA/Smf family.</text>
</comment>
<reference evidence="4 5" key="1">
    <citation type="journal article" date="2016" name="Nat. Commun.">
        <title>Thousands of microbial genomes shed light on interconnected biogeochemical processes in an aquifer system.</title>
        <authorList>
            <person name="Anantharaman K."/>
            <person name="Brown C.T."/>
            <person name="Hug L.A."/>
            <person name="Sharon I."/>
            <person name="Castelle C.J."/>
            <person name="Probst A.J."/>
            <person name="Thomas B.C."/>
            <person name="Singh A."/>
            <person name="Wilkins M.J."/>
            <person name="Karaoz U."/>
            <person name="Brodie E.L."/>
            <person name="Williams K.H."/>
            <person name="Hubbard S.S."/>
            <person name="Banfield J.F."/>
        </authorList>
    </citation>
    <scope>NUCLEOTIDE SEQUENCE [LARGE SCALE GENOMIC DNA]</scope>
</reference>
<dbReference type="NCBIfam" id="TIGR00732">
    <property type="entry name" value="dprA"/>
    <property type="match status" value="1"/>
</dbReference>
<dbReference type="InterPro" id="IPR041614">
    <property type="entry name" value="DprA_WH"/>
</dbReference>
<dbReference type="Pfam" id="PF02481">
    <property type="entry name" value="DNA_processg_A"/>
    <property type="match status" value="1"/>
</dbReference>
<gene>
    <name evidence="4" type="ORF">A3C24_00535</name>
</gene>
<accession>A0A1F7GW09</accession>
<feature type="domain" description="Smf/DprA SLOG" evidence="2">
    <location>
        <begin position="79"/>
        <end position="290"/>
    </location>
</feature>
<dbReference type="InterPro" id="IPR003488">
    <property type="entry name" value="DprA"/>
</dbReference>
<evidence type="ECO:0000313" key="4">
    <source>
        <dbReference type="EMBL" id="OGK22662.1"/>
    </source>
</evidence>
<dbReference type="Gene3D" id="1.10.10.10">
    <property type="entry name" value="Winged helix-like DNA-binding domain superfamily/Winged helix DNA-binding domain"/>
    <property type="match status" value="1"/>
</dbReference>
<evidence type="ECO:0000313" key="5">
    <source>
        <dbReference type="Proteomes" id="UP000177159"/>
    </source>
</evidence>
<organism evidence="4 5">
    <name type="scientific">Candidatus Roizmanbacteria bacterium RIFCSPHIGHO2_02_FULL_37_24</name>
    <dbReference type="NCBI Taxonomy" id="1802037"/>
    <lineage>
        <taxon>Bacteria</taxon>
        <taxon>Candidatus Roizmaniibacteriota</taxon>
    </lineage>
</organism>
<dbReference type="AlphaFoldDB" id="A0A1F7GW09"/>
<evidence type="ECO:0000259" key="3">
    <source>
        <dbReference type="Pfam" id="PF17782"/>
    </source>
</evidence>
<dbReference type="Gene3D" id="3.40.50.450">
    <property type="match status" value="1"/>
</dbReference>
<dbReference type="InterPro" id="IPR057666">
    <property type="entry name" value="DrpA_SLOG"/>
</dbReference>
<name>A0A1F7GW09_9BACT</name>
<dbReference type="EMBL" id="MFZM01000037">
    <property type="protein sequence ID" value="OGK22662.1"/>
    <property type="molecule type" value="Genomic_DNA"/>
</dbReference>
<dbReference type="SUPFAM" id="SSF102405">
    <property type="entry name" value="MCP/YpsA-like"/>
    <property type="match status" value="1"/>
</dbReference>
<dbReference type="GO" id="GO:0009294">
    <property type="term" value="P:DNA-mediated transformation"/>
    <property type="evidence" value="ECO:0007669"/>
    <property type="project" value="InterPro"/>
</dbReference>
<comment type="caution">
    <text evidence="4">The sequence shown here is derived from an EMBL/GenBank/DDBJ whole genome shotgun (WGS) entry which is preliminary data.</text>
</comment>
<proteinExistence type="inferred from homology"/>
<sequence>MSDQTPYYVAFSYMLGIGPVHFAQLMQRFGDPKSAYQATTKDLYKILGRNLAEKFDTFRKKCIPHSIVKYLLTKNVQILHQGSSYYPKKLVHIPDPPICLYLRGNINILHEHPDDFIAIVGTRKPSSYGKETTRQCVKLLCEYDYTIISGMALGIDSIAHSCALDNGGKTIAVLGCGIEVVYPHQNTHLFKRILDCNGAVISEFPPPMTTMKGLFVSRNRIVSGLSKAVIVVEGTEKSGTLITARYAAEQGRDVFAIPGEINSPLSRAPNLLIKNGATIITSPQDILESYNTEIKSHVRKTILNSVDAHEKMVLEQLIHESSYIDTIARTVNMPIPHITSILTSLEIKGFIAKNDKGEYYITNGYT</sequence>
<dbReference type="Proteomes" id="UP000177159">
    <property type="component" value="Unassembled WGS sequence"/>
</dbReference>
<dbReference type="PANTHER" id="PTHR43022:SF1">
    <property type="entry name" value="PROTEIN SMF"/>
    <property type="match status" value="1"/>
</dbReference>
<dbReference type="PANTHER" id="PTHR43022">
    <property type="entry name" value="PROTEIN SMF"/>
    <property type="match status" value="1"/>
</dbReference>